<sequence length="456" mass="50822">MNTKKKTLSVLTMAATALLFAACDKDEVGGPGDSHISQEVLAAFNARYPGAQDVRWSLRGDYAVANFFFEAARTESRANNAAWFENANGQWAMTETNIDFAALPQAVREGFDASKYTEAEGWTRTGKVDKLERKEVVGAGGSEGVTVVYVIGVTRTADGITTGMDLYFSTEGVLVNEVTNAADDGYEDYIPEKPAAGIEQQIQGYLDDNGGGSVIDVDREYGGTEVELVCGGYKHELYFDAQGNRIYAKIEYGRRDIGSAVPEAIYNAVAADQQLSSPNDIDDIEKWSLDKATADGISVFWCVEVETRHKEVDIYVNDSPVRIIPRPVIDMGNTGGNGLPVEDEIERFLNDRYPGAKVVERDYDDGCLELTILHENLRKEVLFDGRNNWLRTEWELHRLPQNILDAVQQAGYTLDDDEFECIETSGGMWYEFEARKDRREYDLRVDTNGNIEAYED</sequence>
<comment type="caution">
    <text evidence="3">The sequence shown here is derived from an EMBL/GenBank/DDBJ whole genome shotgun (WGS) entry which is preliminary data.</text>
</comment>
<accession>B0MTD0</accession>
<dbReference type="HOGENOM" id="CLU_048234_0_0_10"/>
<feature type="signal peptide" evidence="1">
    <location>
        <begin position="1"/>
        <end position="21"/>
    </location>
</feature>
<feature type="domain" description="Putative beta-lactamase-inhibitor-like PepSY-like" evidence="2">
    <location>
        <begin position="379"/>
        <end position="451"/>
    </location>
</feature>
<dbReference type="eggNOG" id="ENOG502ZTA0">
    <property type="taxonomic scope" value="Bacteria"/>
</dbReference>
<dbReference type="InterPro" id="IPR021533">
    <property type="entry name" value="PepSY-like"/>
</dbReference>
<organism evidence="3 4">
    <name type="scientific">Alistipes putredinis DSM 17216</name>
    <dbReference type="NCBI Taxonomy" id="445970"/>
    <lineage>
        <taxon>Bacteria</taxon>
        <taxon>Pseudomonadati</taxon>
        <taxon>Bacteroidota</taxon>
        <taxon>Bacteroidia</taxon>
        <taxon>Bacteroidales</taxon>
        <taxon>Rikenellaceae</taxon>
        <taxon>Alistipes</taxon>
    </lineage>
</organism>
<dbReference type="Gene3D" id="3.10.450.360">
    <property type="match status" value="3"/>
</dbReference>
<dbReference type="Pfam" id="PF11396">
    <property type="entry name" value="PepSY_like"/>
    <property type="match status" value="2"/>
</dbReference>
<gene>
    <name evidence="3" type="ORF">ALIPUT_00426</name>
</gene>
<keyword evidence="1" id="KW-0732">Signal</keyword>
<protein>
    <recommendedName>
        <fullName evidence="2">Putative beta-lactamase-inhibitor-like PepSY-like domain-containing protein</fullName>
    </recommendedName>
</protein>
<keyword evidence="4" id="KW-1185">Reference proteome</keyword>
<dbReference type="AlphaFoldDB" id="B0MTD0"/>
<reference evidence="3" key="2">
    <citation type="submission" date="2013-09" db="EMBL/GenBank/DDBJ databases">
        <title>Draft genome sequence of Alistipes putredinis (DSM 17216).</title>
        <authorList>
            <person name="Sudarsanam P."/>
            <person name="Ley R."/>
            <person name="Guruge J."/>
            <person name="Turnbaugh P.J."/>
            <person name="Mahowald M."/>
            <person name="Liep D."/>
            <person name="Gordon J."/>
        </authorList>
    </citation>
    <scope>NUCLEOTIDE SEQUENCE</scope>
    <source>
        <strain evidence="3">DSM 17216</strain>
    </source>
</reference>
<evidence type="ECO:0000313" key="3">
    <source>
        <dbReference type="EMBL" id="EDS04555.1"/>
    </source>
</evidence>
<dbReference type="Proteomes" id="UP000005819">
    <property type="component" value="Unassembled WGS sequence"/>
</dbReference>
<feature type="chain" id="PRO_5002750634" description="Putative beta-lactamase-inhibitor-like PepSY-like domain-containing protein" evidence="1">
    <location>
        <begin position="22"/>
        <end position="456"/>
    </location>
</feature>
<dbReference type="EMBL" id="ABFK02000016">
    <property type="protein sequence ID" value="EDS04555.1"/>
    <property type="molecule type" value="Genomic_DNA"/>
</dbReference>
<evidence type="ECO:0000256" key="1">
    <source>
        <dbReference type="SAM" id="SignalP"/>
    </source>
</evidence>
<dbReference type="PROSITE" id="PS51257">
    <property type="entry name" value="PROKAR_LIPOPROTEIN"/>
    <property type="match status" value="1"/>
</dbReference>
<proteinExistence type="predicted"/>
<dbReference type="SUPFAM" id="SSF160574">
    <property type="entry name" value="BT0923-like"/>
    <property type="match status" value="3"/>
</dbReference>
<evidence type="ECO:0000259" key="2">
    <source>
        <dbReference type="Pfam" id="PF11396"/>
    </source>
</evidence>
<feature type="domain" description="Putative beta-lactamase-inhibitor-like PepSY-like" evidence="2">
    <location>
        <begin position="79"/>
        <end position="174"/>
    </location>
</feature>
<name>B0MTD0_9BACT</name>
<evidence type="ECO:0000313" key="4">
    <source>
        <dbReference type="Proteomes" id="UP000005819"/>
    </source>
</evidence>
<reference evidence="3" key="1">
    <citation type="submission" date="2007-10" db="EMBL/GenBank/DDBJ databases">
        <authorList>
            <person name="Fulton L."/>
            <person name="Clifton S."/>
            <person name="Fulton B."/>
            <person name="Xu J."/>
            <person name="Minx P."/>
            <person name="Pepin K.H."/>
            <person name="Johnson M."/>
            <person name="Thiruvilangam P."/>
            <person name="Bhonagiri V."/>
            <person name="Nash W.E."/>
            <person name="Mardis E.R."/>
            <person name="Wilson R.K."/>
        </authorList>
    </citation>
    <scope>NUCLEOTIDE SEQUENCE [LARGE SCALE GENOMIC DNA]</scope>
    <source>
        <strain evidence="3">DSM 17216</strain>
    </source>
</reference>
<dbReference type="OrthoDB" id="799540at2"/>